<evidence type="ECO:0000313" key="4">
    <source>
        <dbReference type="Proteomes" id="UP001595755"/>
    </source>
</evidence>
<dbReference type="InterPro" id="IPR050490">
    <property type="entry name" value="Bact_solute-bd_prot1"/>
</dbReference>
<protein>
    <submittedName>
        <fullName evidence="3">ABC transporter substrate-binding protein</fullName>
    </submittedName>
</protein>
<dbReference type="EMBL" id="JBHSED010000058">
    <property type="protein sequence ID" value="MFC4306156.1"/>
    <property type="molecule type" value="Genomic_DNA"/>
</dbReference>
<comment type="caution">
    <text evidence="3">The sequence shown here is derived from an EMBL/GenBank/DDBJ whole genome shotgun (WGS) entry which is preliminary data.</text>
</comment>
<feature type="signal peptide" evidence="2">
    <location>
        <begin position="1"/>
        <end position="25"/>
    </location>
</feature>
<name>A0ABV8SFQ8_9BACL</name>
<feature type="chain" id="PRO_5045102126" evidence="2">
    <location>
        <begin position="26"/>
        <end position="438"/>
    </location>
</feature>
<dbReference type="SUPFAM" id="SSF53850">
    <property type="entry name" value="Periplasmic binding protein-like II"/>
    <property type="match status" value="1"/>
</dbReference>
<evidence type="ECO:0000256" key="2">
    <source>
        <dbReference type="SAM" id="SignalP"/>
    </source>
</evidence>
<dbReference type="Pfam" id="PF01547">
    <property type="entry name" value="SBP_bac_1"/>
    <property type="match status" value="1"/>
</dbReference>
<evidence type="ECO:0000256" key="1">
    <source>
        <dbReference type="SAM" id="MobiDB-lite"/>
    </source>
</evidence>
<dbReference type="Gene3D" id="3.40.190.10">
    <property type="entry name" value="Periplasmic binding protein-like II"/>
    <property type="match status" value="2"/>
</dbReference>
<dbReference type="InterPro" id="IPR006059">
    <property type="entry name" value="SBP"/>
</dbReference>
<reference evidence="4" key="1">
    <citation type="journal article" date="2019" name="Int. J. Syst. Evol. Microbiol.">
        <title>The Global Catalogue of Microorganisms (GCM) 10K type strain sequencing project: providing services to taxonomists for standard genome sequencing and annotation.</title>
        <authorList>
            <consortium name="The Broad Institute Genomics Platform"/>
            <consortium name="The Broad Institute Genome Sequencing Center for Infectious Disease"/>
            <person name="Wu L."/>
            <person name="Ma J."/>
        </authorList>
    </citation>
    <scope>NUCLEOTIDE SEQUENCE [LARGE SCALE GENOMIC DNA]</scope>
    <source>
        <strain evidence="4">CGMCC 4.1641</strain>
    </source>
</reference>
<keyword evidence="4" id="KW-1185">Reference proteome</keyword>
<evidence type="ECO:0000313" key="3">
    <source>
        <dbReference type="EMBL" id="MFC4306156.1"/>
    </source>
</evidence>
<gene>
    <name evidence="3" type="ORF">ACFO1S_22245</name>
</gene>
<keyword evidence="2" id="KW-0732">Signal</keyword>
<organism evidence="3 4">
    <name type="scientific">Cohnella boryungensis</name>
    <dbReference type="NCBI Taxonomy" id="768479"/>
    <lineage>
        <taxon>Bacteria</taxon>
        <taxon>Bacillati</taxon>
        <taxon>Bacillota</taxon>
        <taxon>Bacilli</taxon>
        <taxon>Bacillales</taxon>
        <taxon>Paenibacillaceae</taxon>
        <taxon>Cohnella</taxon>
    </lineage>
</organism>
<dbReference type="Proteomes" id="UP001595755">
    <property type="component" value="Unassembled WGS sequence"/>
</dbReference>
<dbReference type="PANTHER" id="PTHR43649:SF11">
    <property type="entry name" value="ABC TRANSPORTER SUBSTRATE-BINDING PROTEIN YESO-RELATED"/>
    <property type="match status" value="1"/>
</dbReference>
<sequence>MPFFKKAGGVVIALSLLLAGCGANSKENSGGSPESSASGSAATSSNEKVNLRMTWWGNQKRADLTMQVIELFENKYPNVSIASEFMAQDVYADKIKTQMAGRSEPDLIVMGNDYIDYAARGVLVDLTPYVGNEIQIGHFEDSFINPGRMDGKLFGLNLGNNGVGLIYNKTMIGDAGISLPESMDWVQLEEFGKELAAKLGKGKYAFADQSSLNEYFELYLRQQGKSLNADGKVGFEPQDAANWFAMWERFRKQGIIPPAEISAAHVELSAETSTLTEGVTAMVFRYLNQLPAFQDAVQDELDLITPPKGDESGKDGLWLHPGQYITISANSKYPKEAALFANFMINDPEATQILGSDRGISISSTVREALKPTLSASQLKMFEYFENVIAKADPMPKAMPTGDWNGALGKAAMKVAFAKATPEEAGKEVYEAALKTLK</sequence>
<feature type="compositionally biased region" description="Low complexity" evidence="1">
    <location>
        <begin position="29"/>
        <end position="45"/>
    </location>
</feature>
<accession>A0ABV8SFQ8</accession>
<feature type="region of interest" description="Disordered" evidence="1">
    <location>
        <begin position="26"/>
        <end position="45"/>
    </location>
</feature>
<dbReference type="PROSITE" id="PS51257">
    <property type="entry name" value="PROKAR_LIPOPROTEIN"/>
    <property type="match status" value="1"/>
</dbReference>
<proteinExistence type="predicted"/>
<dbReference type="PANTHER" id="PTHR43649">
    <property type="entry name" value="ARABINOSE-BINDING PROTEIN-RELATED"/>
    <property type="match status" value="1"/>
</dbReference>
<dbReference type="RefSeq" id="WP_204601769.1">
    <property type="nucleotide sequence ID" value="NZ_JBHSED010000058.1"/>
</dbReference>